<reference evidence="2 3" key="1">
    <citation type="journal article" date="2018" name="BMC Genomics">
        <title>Genomic evidence for intraspecific hybridization in a clonal and extremely halotolerant yeast.</title>
        <authorList>
            <person name="Gostincar C."/>
            <person name="Stajich J.E."/>
            <person name="Zupancic J."/>
            <person name="Zalar P."/>
            <person name="Gunde-Cimerman N."/>
        </authorList>
    </citation>
    <scope>NUCLEOTIDE SEQUENCE [LARGE SCALE GENOMIC DNA]</scope>
    <source>
        <strain evidence="2 3">EXF-10513</strain>
    </source>
</reference>
<name>A0A3M7H111_HORWE</name>
<organism evidence="2 3">
    <name type="scientific">Hortaea werneckii</name>
    <name type="common">Black yeast</name>
    <name type="synonym">Cladosporium werneckii</name>
    <dbReference type="NCBI Taxonomy" id="91943"/>
    <lineage>
        <taxon>Eukaryota</taxon>
        <taxon>Fungi</taxon>
        <taxon>Dikarya</taxon>
        <taxon>Ascomycota</taxon>
        <taxon>Pezizomycotina</taxon>
        <taxon>Dothideomycetes</taxon>
        <taxon>Dothideomycetidae</taxon>
        <taxon>Mycosphaerellales</taxon>
        <taxon>Teratosphaeriaceae</taxon>
        <taxon>Hortaea</taxon>
    </lineage>
</organism>
<dbReference type="PANTHER" id="PTHR42085">
    <property type="entry name" value="F-BOX DOMAIN-CONTAINING PROTEIN"/>
    <property type="match status" value="1"/>
</dbReference>
<sequence>MSIKRSSPPSSASSASSTSSNTSAKLRSLQHEAENASDYEEVSPLKIGLHGPISNSKASQQLAKWRKTSHQKTRTPGEYFADSGFAAAVVNGAAIASRKSQLNRWEAHQLHQVQARRDEGGEIIPAPLRRRNDEKERKPEHFDTGNMGLFARLPGEMRNVIYRYALVEPRDPVTGQPQPVRLAGSDLICGRGPCEHGTLLGAAPGIASTCRQMRKEVLGIWVRENEFLFDAVMVRNRCAGNWVKALGGGYAGLLRKVRLEVQVLVRPSSSAGTEGQATKQEKVEIGVELPAGREDGRFEMWVEGRTPEKGKVEVKGLRERVKCLNEGGDGEKGQADNLAALLFSEELAELVFKCRK</sequence>
<evidence type="ECO:0000313" key="2">
    <source>
        <dbReference type="EMBL" id="RMZ07101.1"/>
    </source>
</evidence>
<dbReference type="PANTHER" id="PTHR42085:SF2">
    <property type="entry name" value="F-BOX DOMAIN-CONTAINING PROTEIN"/>
    <property type="match status" value="1"/>
</dbReference>
<dbReference type="Proteomes" id="UP000269539">
    <property type="component" value="Unassembled WGS sequence"/>
</dbReference>
<protein>
    <submittedName>
        <fullName evidence="2">Uncharacterized protein</fullName>
    </submittedName>
</protein>
<comment type="caution">
    <text evidence="2">The sequence shown here is derived from an EMBL/GenBank/DDBJ whole genome shotgun (WGS) entry which is preliminary data.</text>
</comment>
<dbReference type="EMBL" id="QWIO01000140">
    <property type="protein sequence ID" value="RMZ07101.1"/>
    <property type="molecule type" value="Genomic_DNA"/>
</dbReference>
<gene>
    <name evidence="2" type="ORF">D0864_02074</name>
</gene>
<evidence type="ECO:0000256" key="1">
    <source>
        <dbReference type="SAM" id="MobiDB-lite"/>
    </source>
</evidence>
<evidence type="ECO:0000313" key="3">
    <source>
        <dbReference type="Proteomes" id="UP000269539"/>
    </source>
</evidence>
<dbReference type="OrthoDB" id="62952at2759"/>
<accession>A0A3M7H111</accession>
<feature type="compositionally biased region" description="Low complexity" evidence="1">
    <location>
        <begin position="1"/>
        <end position="24"/>
    </location>
</feature>
<dbReference type="AlphaFoldDB" id="A0A3M7H111"/>
<feature type="region of interest" description="Disordered" evidence="1">
    <location>
        <begin position="1"/>
        <end position="43"/>
    </location>
</feature>
<proteinExistence type="predicted"/>
<dbReference type="InterPro" id="IPR038883">
    <property type="entry name" value="AN11006-like"/>
</dbReference>